<dbReference type="EMBL" id="HG996473">
    <property type="protein sequence ID" value="CAG1856081.1"/>
    <property type="molecule type" value="Genomic_DNA"/>
</dbReference>
<reference evidence="2" key="1">
    <citation type="submission" date="2021-03" db="EMBL/GenBank/DDBJ databases">
        <authorList>
            <consortium name="Genoscope - CEA"/>
            <person name="William W."/>
        </authorList>
    </citation>
    <scope>NUCLEOTIDE SEQUENCE</scope>
    <source>
        <strain evidence="2">Doubled-haploid Pahang</strain>
    </source>
</reference>
<proteinExistence type="predicted"/>
<protein>
    <submittedName>
        <fullName evidence="2">(wild Malaysian banana) hypothetical protein</fullName>
    </submittedName>
</protein>
<feature type="non-terminal residue" evidence="2">
    <location>
        <position position="1"/>
    </location>
</feature>
<gene>
    <name evidence="2" type="ORF">GSMUA_45570.1</name>
</gene>
<feature type="non-terminal residue" evidence="2">
    <location>
        <position position="117"/>
    </location>
</feature>
<accession>A0A8D7AY48</accession>
<dbReference type="AlphaFoldDB" id="A0A8D7AY48"/>
<evidence type="ECO:0000313" key="2">
    <source>
        <dbReference type="EMBL" id="CAG1856081.1"/>
    </source>
</evidence>
<organism evidence="2">
    <name type="scientific">Musa acuminata subsp. malaccensis</name>
    <name type="common">Wild banana</name>
    <name type="synonym">Musa malaccensis</name>
    <dbReference type="NCBI Taxonomy" id="214687"/>
    <lineage>
        <taxon>Eukaryota</taxon>
        <taxon>Viridiplantae</taxon>
        <taxon>Streptophyta</taxon>
        <taxon>Embryophyta</taxon>
        <taxon>Tracheophyta</taxon>
        <taxon>Spermatophyta</taxon>
        <taxon>Magnoliopsida</taxon>
        <taxon>Liliopsida</taxon>
        <taxon>Zingiberales</taxon>
        <taxon>Musaceae</taxon>
        <taxon>Musa</taxon>
    </lineage>
</organism>
<sequence length="117" mass="11241">NHACNGRLELALVGLLEDISLGFGGAVGGDGAGEGELHLLGGEGVLAVGHRVQQRGGSLAEESAVAVGPGVGQSVVQGGVAAEDGGAAVAEEIAHGAQGPDDGDDGIGVRAPVSEDR</sequence>
<feature type="region of interest" description="Disordered" evidence="1">
    <location>
        <begin position="95"/>
        <end position="117"/>
    </location>
</feature>
<evidence type="ECO:0000256" key="1">
    <source>
        <dbReference type="SAM" id="MobiDB-lite"/>
    </source>
</evidence>
<name>A0A8D7AY48_MUSAM</name>